<protein>
    <submittedName>
        <fullName evidence="2">Uncharacterized protein</fullName>
    </submittedName>
</protein>
<sequence length="215" mass="23604">MTWLSSTKARMDEAVARLHAEYGETVYVRRFLSTQPDPIYQEDLTRTEEVFRTIGVVQRNPGRRILERFGRELPVDLLVTFGFDDLNAAVSNIGNQDLAITRILEGYHLVHKGVRHQVVQVEETKVQTGVDGSGAGECAPCPGLDAVLPDSIADDAGQVAICAFMNVDAELRADFIQLHVLAIIQREADLPTISHTEAEQPDQPEVVSGSIGVTP</sequence>
<proteinExistence type="predicted"/>
<accession>A0A0F9F7T8</accession>
<evidence type="ECO:0000256" key="1">
    <source>
        <dbReference type="SAM" id="MobiDB-lite"/>
    </source>
</evidence>
<evidence type="ECO:0000313" key="2">
    <source>
        <dbReference type="EMBL" id="KKL74576.1"/>
    </source>
</evidence>
<dbReference type="EMBL" id="LAZR01024604">
    <property type="protein sequence ID" value="KKL74576.1"/>
    <property type="molecule type" value="Genomic_DNA"/>
</dbReference>
<feature type="region of interest" description="Disordered" evidence="1">
    <location>
        <begin position="195"/>
        <end position="215"/>
    </location>
</feature>
<name>A0A0F9F7T8_9ZZZZ</name>
<organism evidence="2">
    <name type="scientific">marine sediment metagenome</name>
    <dbReference type="NCBI Taxonomy" id="412755"/>
    <lineage>
        <taxon>unclassified sequences</taxon>
        <taxon>metagenomes</taxon>
        <taxon>ecological metagenomes</taxon>
    </lineage>
</organism>
<reference evidence="2" key="1">
    <citation type="journal article" date="2015" name="Nature">
        <title>Complex archaea that bridge the gap between prokaryotes and eukaryotes.</title>
        <authorList>
            <person name="Spang A."/>
            <person name="Saw J.H."/>
            <person name="Jorgensen S.L."/>
            <person name="Zaremba-Niedzwiedzka K."/>
            <person name="Martijn J."/>
            <person name="Lind A.E."/>
            <person name="van Eijk R."/>
            <person name="Schleper C."/>
            <person name="Guy L."/>
            <person name="Ettema T.J."/>
        </authorList>
    </citation>
    <scope>NUCLEOTIDE SEQUENCE</scope>
</reference>
<gene>
    <name evidence="2" type="ORF">LCGC14_2063510</name>
</gene>
<comment type="caution">
    <text evidence="2">The sequence shown here is derived from an EMBL/GenBank/DDBJ whole genome shotgun (WGS) entry which is preliminary data.</text>
</comment>
<dbReference type="AlphaFoldDB" id="A0A0F9F7T8"/>